<organism evidence="3 4">
    <name type="scientific">Clostridium thermosuccinogenes</name>
    <dbReference type="NCBI Taxonomy" id="84032"/>
    <lineage>
        <taxon>Bacteria</taxon>
        <taxon>Bacillati</taxon>
        <taxon>Bacillota</taxon>
        <taxon>Clostridia</taxon>
        <taxon>Eubacteriales</taxon>
        <taxon>Clostridiaceae</taxon>
        <taxon>Clostridium</taxon>
    </lineage>
</organism>
<evidence type="ECO:0000313" key="3">
    <source>
        <dbReference type="EMBL" id="PNT96142.1"/>
    </source>
</evidence>
<dbReference type="RefSeq" id="WP_103082703.1">
    <property type="nucleotide sequence ID" value="NZ_CP021850.1"/>
</dbReference>
<evidence type="ECO:0000256" key="1">
    <source>
        <dbReference type="SAM" id="MobiDB-lite"/>
    </source>
</evidence>
<gene>
    <name evidence="3" type="ORF">CDQ84_15785</name>
</gene>
<sequence length="115" mass="13053">MKRKIMGILTVVLVVAALSTSAVFAKDNGDQREKSAINSMFDAMRNWSQQAQERGEITEEEAKEWEKHFEDMKKFHESNGFGGHCGGFNNDSGNAENQNYLPRNSMMRRFSSNSI</sequence>
<accession>A0A2K2F8X4</accession>
<feature type="signal peptide" evidence="2">
    <location>
        <begin position="1"/>
        <end position="25"/>
    </location>
</feature>
<dbReference type="Proteomes" id="UP000236151">
    <property type="component" value="Unassembled WGS sequence"/>
</dbReference>
<feature type="compositionally biased region" description="Low complexity" evidence="1">
    <location>
        <begin position="103"/>
        <end position="115"/>
    </location>
</feature>
<evidence type="ECO:0000256" key="2">
    <source>
        <dbReference type="SAM" id="SignalP"/>
    </source>
</evidence>
<dbReference type="AlphaFoldDB" id="A0A2K2F8X4"/>
<reference evidence="3 4" key="1">
    <citation type="submission" date="2017-06" db="EMBL/GenBank/DDBJ databases">
        <title>Investigating the central metabolism of Clostridium thermosuccinogenes.</title>
        <authorList>
            <person name="Koendjbiharie J.G."/>
            <person name="van Kranenburg R."/>
        </authorList>
    </citation>
    <scope>NUCLEOTIDE SEQUENCE [LARGE SCALE GENOMIC DNA]</scope>
    <source>
        <strain evidence="3 4">DSM 5806</strain>
    </source>
</reference>
<dbReference type="KEGG" id="cthd:CDO33_13670"/>
<keyword evidence="4" id="KW-1185">Reference proteome</keyword>
<name>A0A2K2F8X4_9CLOT</name>
<proteinExistence type="predicted"/>
<feature type="region of interest" description="Disordered" evidence="1">
    <location>
        <begin position="84"/>
        <end position="115"/>
    </location>
</feature>
<evidence type="ECO:0008006" key="5">
    <source>
        <dbReference type="Google" id="ProtNLM"/>
    </source>
</evidence>
<keyword evidence="2" id="KW-0732">Signal</keyword>
<feature type="chain" id="PRO_5014433894" description="DUF2680 domain-containing protein" evidence="2">
    <location>
        <begin position="26"/>
        <end position="115"/>
    </location>
</feature>
<dbReference type="EMBL" id="NIOJ01000053">
    <property type="protein sequence ID" value="PNT96142.1"/>
    <property type="molecule type" value="Genomic_DNA"/>
</dbReference>
<feature type="compositionally biased region" description="Polar residues" evidence="1">
    <location>
        <begin position="91"/>
        <end position="102"/>
    </location>
</feature>
<evidence type="ECO:0000313" key="4">
    <source>
        <dbReference type="Proteomes" id="UP000236151"/>
    </source>
</evidence>
<protein>
    <recommendedName>
        <fullName evidence="5">DUF2680 domain-containing protein</fullName>
    </recommendedName>
</protein>
<comment type="caution">
    <text evidence="3">The sequence shown here is derived from an EMBL/GenBank/DDBJ whole genome shotgun (WGS) entry which is preliminary data.</text>
</comment>